<dbReference type="PROSITE" id="PS50305">
    <property type="entry name" value="SIRTUIN"/>
    <property type="match status" value="1"/>
</dbReference>
<evidence type="ECO:0000256" key="1">
    <source>
        <dbReference type="ARBA" id="ARBA00022679"/>
    </source>
</evidence>
<feature type="active site" description="Proton acceptor" evidence="5 6">
    <location>
        <position position="112"/>
    </location>
</feature>
<dbReference type="NCBIfam" id="NF003738">
    <property type="entry name" value="PRK05333.1"/>
    <property type="match status" value="1"/>
</dbReference>
<feature type="binding site" evidence="5 6">
    <location>
        <position position="123"/>
    </location>
    <ligand>
        <name>Zn(2+)</name>
        <dbReference type="ChEBI" id="CHEBI:29105"/>
    </ligand>
</feature>
<dbReference type="InterPro" id="IPR003000">
    <property type="entry name" value="Sirtuin"/>
</dbReference>
<feature type="binding site" evidence="5 6">
    <location>
        <position position="174"/>
    </location>
    <ligand>
        <name>Zn(2+)</name>
        <dbReference type="ChEBI" id="CHEBI:29105"/>
    </ligand>
</feature>
<comment type="catalytic activity">
    <reaction evidence="5">
        <text>N(6)-acetyl-L-lysyl-[protein] + NAD(+) + H2O = 2''-O-acetyl-ADP-D-ribose + nicotinamide + L-lysyl-[protein]</text>
        <dbReference type="Rhea" id="RHEA:43636"/>
        <dbReference type="Rhea" id="RHEA-COMP:9752"/>
        <dbReference type="Rhea" id="RHEA-COMP:10731"/>
        <dbReference type="ChEBI" id="CHEBI:15377"/>
        <dbReference type="ChEBI" id="CHEBI:17154"/>
        <dbReference type="ChEBI" id="CHEBI:29969"/>
        <dbReference type="ChEBI" id="CHEBI:57540"/>
        <dbReference type="ChEBI" id="CHEBI:61930"/>
        <dbReference type="ChEBI" id="CHEBI:83767"/>
        <dbReference type="EC" id="2.3.1.286"/>
    </reaction>
</comment>
<keyword evidence="5" id="KW-0963">Cytoplasm</keyword>
<evidence type="ECO:0000259" key="8">
    <source>
        <dbReference type="PROSITE" id="PS50305"/>
    </source>
</evidence>
<dbReference type="Proteomes" id="UP001500221">
    <property type="component" value="Unassembled WGS sequence"/>
</dbReference>
<dbReference type="SUPFAM" id="SSF52467">
    <property type="entry name" value="DHS-like NAD/FAD-binding domain"/>
    <property type="match status" value="1"/>
</dbReference>
<evidence type="ECO:0000256" key="7">
    <source>
        <dbReference type="SAM" id="MobiDB-lite"/>
    </source>
</evidence>
<keyword evidence="10" id="KW-1185">Reference proteome</keyword>
<keyword evidence="2 5" id="KW-0479">Metal-binding</keyword>
<dbReference type="HAMAP" id="MF_01967">
    <property type="entry name" value="Sirtuin_ClassII"/>
    <property type="match status" value="1"/>
</dbReference>
<feature type="binding site" evidence="5">
    <location>
        <position position="271"/>
    </location>
    <ligand>
        <name>NAD(+)</name>
        <dbReference type="ChEBI" id="CHEBI:57540"/>
    </ligand>
</feature>
<dbReference type="EC" id="2.3.1.286" evidence="5"/>
<feature type="binding site" evidence="5 6">
    <location>
        <position position="177"/>
    </location>
    <ligand>
        <name>Zn(2+)</name>
        <dbReference type="ChEBI" id="CHEBI:29105"/>
    </ligand>
</feature>
<gene>
    <name evidence="5" type="primary">cobB</name>
    <name evidence="9" type="ORF">GCM10023340_12780</name>
</gene>
<accession>A0ABP9PD65</accession>
<dbReference type="RefSeq" id="WP_345455857.1">
    <property type="nucleotide sequence ID" value="NZ_BAABKG010000002.1"/>
</dbReference>
<comment type="subcellular location">
    <subcellularLocation>
        <location evidence="5">Cytoplasm</location>
    </subcellularLocation>
</comment>
<sequence>MRAALDLLAGRRLVVLTGAGLSTDSGIPDYRGPRPDGTVAVRTPMTYQEFVSGPEARQRYWARSHLGWGRMRRAEPNAGHRALAALDPELLITQNVDGLHEAAGSRRVVALHGRIADVVCLGCRVVSSRRRLQARLEEANPGFVRRHAGAAINPDGDVELDDPEAVARFVVPACEACGGVLKPDVVYFGENVPKPRVERCYAAVDALAAPEPGPDGAGARGALLVVGSSLAVMSGFRFVRHAAKAGTPVVIVNRGATRGDDHATVKLEAGCSEFLTALTALTVPTAPTAPNAPADPSRPVPDVLSRSTG</sequence>
<dbReference type="InterPro" id="IPR029035">
    <property type="entry name" value="DHS-like_NAD/FAD-binding_dom"/>
</dbReference>
<evidence type="ECO:0000313" key="9">
    <source>
        <dbReference type="EMBL" id="GAA5144697.1"/>
    </source>
</evidence>
<evidence type="ECO:0000256" key="5">
    <source>
        <dbReference type="HAMAP-Rule" id="MF_01967"/>
    </source>
</evidence>
<dbReference type="InterPro" id="IPR026591">
    <property type="entry name" value="Sirtuin_cat_small_dom_sf"/>
</dbReference>
<protein>
    <recommendedName>
        <fullName evidence="5">NAD-dependent protein deacetylase</fullName>
        <ecNumber evidence="5">2.3.1.286</ecNumber>
    </recommendedName>
    <alternativeName>
        <fullName evidence="5">Regulatory protein SIR2 homolog</fullName>
    </alternativeName>
</protein>
<evidence type="ECO:0000313" key="10">
    <source>
        <dbReference type="Proteomes" id="UP001500221"/>
    </source>
</evidence>
<comment type="cofactor">
    <cofactor evidence="5">
        <name>Zn(2+)</name>
        <dbReference type="ChEBI" id="CHEBI:29105"/>
    </cofactor>
    <text evidence="5">Binds 1 zinc ion per subunit.</text>
</comment>
<dbReference type="InterPro" id="IPR050134">
    <property type="entry name" value="NAD-dep_sirtuin_deacylases"/>
</dbReference>
<dbReference type="Pfam" id="PF02146">
    <property type="entry name" value="SIR2"/>
    <property type="match status" value="1"/>
</dbReference>
<keyword evidence="4 5" id="KW-0520">NAD</keyword>
<dbReference type="InterPro" id="IPR026587">
    <property type="entry name" value="Sirtuin_class_II"/>
</dbReference>
<comment type="caution">
    <text evidence="9">The sequence shown here is derived from an EMBL/GenBank/DDBJ whole genome shotgun (WGS) entry which is preliminary data.</text>
</comment>
<keyword evidence="1 5" id="KW-0808">Transferase</keyword>
<feature type="region of interest" description="Disordered" evidence="7">
    <location>
        <begin position="286"/>
        <end position="309"/>
    </location>
</feature>
<feature type="domain" description="Deacetylase sirtuin-type" evidence="8">
    <location>
        <begin position="1"/>
        <end position="289"/>
    </location>
</feature>
<dbReference type="InterPro" id="IPR026590">
    <property type="entry name" value="Ssirtuin_cat_dom"/>
</dbReference>
<organism evidence="9 10">
    <name type="scientific">Nocardioides marinquilinus</name>
    <dbReference type="NCBI Taxonomy" id="1210400"/>
    <lineage>
        <taxon>Bacteria</taxon>
        <taxon>Bacillati</taxon>
        <taxon>Actinomycetota</taxon>
        <taxon>Actinomycetes</taxon>
        <taxon>Propionibacteriales</taxon>
        <taxon>Nocardioidaceae</taxon>
        <taxon>Nocardioides</taxon>
    </lineage>
</organism>
<dbReference type="EMBL" id="BAABKG010000002">
    <property type="protein sequence ID" value="GAA5144697.1"/>
    <property type="molecule type" value="Genomic_DNA"/>
</dbReference>
<feature type="binding site" evidence="5 6">
    <location>
        <position position="120"/>
    </location>
    <ligand>
        <name>Zn(2+)</name>
        <dbReference type="ChEBI" id="CHEBI:29105"/>
    </ligand>
</feature>
<dbReference type="PANTHER" id="PTHR11085:SF10">
    <property type="entry name" value="NAD-DEPENDENT PROTEIN DEACYLASE SIRTUIN-5, MITOCHONDRIAL-RELATED"/>
    <property type="match status" value="1"/>
</dbReference>
<evidence type="ECO:0000256" key="4">
    <source>
        <dbReference type="ARBA" id="ARBA00023027"/>
    </source>
</evidence>
<feature type="binding site" evidence="5">
    <location>
        <begin position="94"/>
        <end position="97"/>
    </location>
    <ligand>
        <name>NAD(+)</name>
        <dbReference type="ChEBI" id="CHEBI:57540"/>
    </ligand>
</feature>
<reference evidence="10" key="1">
    <citation type="journal article" date="2019" name="Int. J. Syst. Evol. Microbiol.">
        <title>The Global Catalogue of Microorganisms (GCM) 10K type strain sequencing project: providing services to taxonomists for standard genome sequencing and annotation.</title>
        <authorList>
            <consortium name="The Broad Institute Genomics Platform"/>
            <consortium name="The Broad Institute Genome Sequencing Center for Infectious Disease"/>
            <person name="Wu L."/>
            <person name="Ma J."/>
        </authorList>
    </citation>
    <scope>NUCLEOTIDE SEQUENCE [LARGE SCALE GENOMIC DNA]</scope>
    <source>
        <strain evidence="10">JCM 18459</strain>
    </source>
</reference>
<proteinExistence type="inferred from homology"/>
<feature type="compositionally biased region" description="Low complexity" evidence="7">
    <location>
        <begin position="286"/>
        <end position="295"/>
    </location>
</feature>
<feature type="binding site" evidence="5">
    <location>
        <begin position="253"/>
        <end position="255"/>
    </location>
    <ligand>
        <name>NAD(+)</name>
        <dbReference type="ChEBI" id="CHEBI:57540"/>
    </ligand>
</feature>
<dbReference type="PANTHER" id="PTHR11085">
    <property type="entry name" value="NAD-DEPENDENT PROTEIN DEACYLASE SIRTUIN-5, MITOCHONDRIAL-RELATED"/>
    <property type="match status" value="1"/>
</dbReference>
<comment type="similarity">
    <text evidence="5">Belongs to the sirtuin family. Class II subfamily.</text>
</comment>
<evidence type="ECO:0000256" key="3">
    <source>
        <dbReference type="ARBA" id="ARBA00022833"/>
    </source>
</evidence>
<feature type="binding site" evidence="5">
    <location>
        <begin position="227"/>
        <end position="229"/>
    </location>
    <ligand>
        <name>NAD(+)</name>
        <dbReference type="ChEBI" id="CHEBI:57540"/>
    </ligand>
</feature>
<name>A0ABP9PD65_9ACTN</name>
<comment type="caution">
    <text evidence="5">Lacks conserved residue(s) required for the propagation of feature annotation.</text>
</comment>
<evidence type="ECO:0000256" key="2">
    <source>
        <dbReference type="ARBA" id="ARBA00022723"/>
    </source>
</evidence>
<comment type="function">
    <text evidence="5">NAD-dependent protein deacetylase which modulates the activities of several enzymes which are inactive in their acetylated form.</text>
</comment>
<dbReference type="Gene3D" id="3.30.1600.10">
    <property type="entry name" value="SIR2/SIRT2 'Small Domain"/>
    <property type="match status" value="1"/>
</dbReference>
<evidence type="ECO:0000256" key="6">
    <source>
        <dbReference type="PROSITE-ProRule" id="PRU00236"/>
    </source>
</evidence>
<dbReference type="Gene3D" id="3.40.50.1220">
    <property type="entry name" value="TPP-binding domain"/>
    <property type="match status" value="1"/>
</dbReference>
<keyword evidence="3 5" id="KW-0862">Zinc</keyword>